<dbReference type="AlphaFoldDB" id="A0A2U1N0X4"/>
<evidence type="ECO:0000313" key="2">
    <source>
        <dbReference type="Proteomes" id="UP000245207"/>
    </source>
</evidence>
<name>A0A2U1N0X4_ARTAN</name>
<comment type="caution">
    <text evidence="1">The sequence shown here is derived from an EMBL/GenBank/DDBJ whole genome shotgun (WGS) entry which is preliminary data.</text>
</comment>
<dbReference type="EMBL" id="PKPP01003887">
    <property type="protein sequence ID" value="PWA67160.1"/>
    <property type="molecule type" value="Genomic_DNA"/>
</dbReference>
<dbReference type="Proteomes" id="UP000245207">
    <property type="component" value="Unassembled WGS sequence"/>
</dbReference>
<keyword evidence="2" id="KW-1185">Reference proteome</keyword>
<dbReference type="PANTHER" id="PTHR36617">
    <property type="entry name" value="PROTEIN, PUTATIVE-RELATED"/>
    <property type="match status" value="1"/>
</dbReference>
<proteinExistence type="predicted"/>
<dbReference type="GO" id="GO:0003964">
    <property type="term" value="F:RNA-directed DNA polymerase activity"/>
    <property type="evidence" value="ECO:0007669"/>
    <property type="project" value="UniProtKB-KW"/>
</dbReference>
<reference evidence="1 2" key="1">
    <citation type="journal article" date="2018" name="Mol. Plant">
        <title>The genome of Artemisia annua provides insight into the evolution of Asteraceae family and artemisinin biosynthesis.</title>
        <authorList>
            <person name="Shen Q."/>
            <person name="Zhang L."/>
            <person name="Liao Z."/>
            <person name="Wang S."/>
            <person name="Yan T."/>
            <person name="Shi P."/>
            <person name="Liu M."/>
            <person name="Fu X."/>
            <person name="Pan Q."/>
            <person name="Wang Y."/>
            <person name="Lv Z."/>
            <person name="Lu X."/>
            <person name="Zhang F."/>
            <person name="Jiang W."/>
            <person name="Ma Y."/>
            <person name="Chen M."/>
            <person name="Hao X."/>
            <person name="Li L."/>
            <person name="Tang Y."/>
            <person name="Lv G."/>
            <person name="Zhou Y."/>
            <person name="Sun X."/>
            <person name="Brodelius P.E."/>
            <person name="Rose J.K.C."/>
            <person name="Tang K."/>
        </authorList>
    </citation>
    <scope>NUCLEOTIDE SEQUENCE [LARGE SCALE GENOMIC DNA]</scope>
    <source>
        <strain evidence="2">cv. Huhao1</strain>
        <tissue evidence="1">Leaf</tissue>
    </source>
</reference>
<dbReference type="PANTHER" id="PTHR36617:SF5">
    <property type="entry name" value="OS05G0421675 PROTEIN"/>
    <property type="match status" value="1"/>
</dbReference>
<evidence type="ECO:0000313" key="1">
    <source>
        <dbReference type="EMBL" id="PWA67160.1"/>
    </source>
</evidence>
<sequence>MQGVVCIRRVFPGCLCHIGWKIGSSSDMLEGGASKKGTWANITKLDEELQQLNIPFTSLFSRKIGKRDSVNFWTDEWIGDLNLANMFPRLHALELEKDCSLSERLIRVGETFTWSWNWRRDLRSERKRADFDQLMEVVCDVILSNVSDSWRWSLKKSVLHYLLLENIGNKSCN</sequence>
<dbReference type="OrthoDB" id="1436393at2759"/>
<keyword evidence="1" id="KW-0808">Transferase</keyword>
<gene>
    <name evidence="1" type="ORF">CTI12_AA322720</name>
</gene>
<keyword evidence="1" id="KW-0548">Nucleotidyltransferase</keyword>
<accession>A0A2U1N0X4</accession>
<keyword evidence="1" id="KW-0695">RNA-directed DNA polymerase</keyword>
<organism evidence="1 2">
    <name type="scientific">Artemisia annua</name>
    <name type="common">Sweet wormwood</name>
    <dbReference type="NCBI Taxonomy" id="35608"/>
    <lineage>
        <taxon>Eukaryota</taxon>
        <taxon>Viridiplantae</taxon>
        <taxon>Streptophyta</taxon>
        <taxon>Embryophyta</taxon>
        <taxon>Tracheophyta</taxon>
        <taxon>Spermatophyta</taxon>
        <taxon>Magnoliopsida</taxon>
        <taxon>eudicotyledons</taxon>
        <taxon>Gunneridae</taxon>
        <taxon>Pentapetalae</taxon>
        <taxon>asterids</taxon>
        <taxon>campanulids</taxon>
        <taxon>Asterales</taxon>
        <taxon>Asteraceae</taxon>
        <taxon>Asteroideae</taxon>
        <taxon>Anthemideae</taxon>
        <taxon>Artemisiinae</taxon>
        <taxon>Artemisia</taxon>
    </lineage>
</organism>
<protein>
    <submittedName>
        <fullName evidence="1">RNA-directed DNA polymerase, eukaryota, Reverse transcriptase zinc-binding domain protein</fullName>
    </submittedName>
</protein>